<comment type="subcellular location">
    <subcellularLocation>
        <location evidence="1 7">Cell membrane</location>
        <topology evidence="1 7">Multi-pass membrane protein</topology>
    </subcellularLocation>
</comment>
<keyword evidence="6 7" id="KW-0472">Membrane</keyword>
<evidence type="ECO:0000313" key="8">
    <source>
        <dbReference type="EMBL" id="ACB96117.1"/>
    </source>
</evidence>
<feature type="transmembrane region" description="Helical" evidence="7">
    <location>
        <begin position="147"/>
        <end position="167"/>
    </location>
</feature>
<evidence type="ECO:0000256" key="4">
    <source>
        <dbReference type="ARBA" id="ARBA00022692"/>
    </source>
</evidence>
<dbReference type="InterPro" id="IPR005134">
    <property type="entry name" value="UPF0114"/>
</dbReference>
<dbReference type="GO" id="GO:0005886">
    <property type="term" value="C:plasma membrane"/>
    <property type="evidence" value="ECO:0007669"/>
    <property type="project" value="UniProtKB-SubCell"/>
</dbReference>
<evidence type="ECO:0000256" key="5">
    <source>
        <dbReference type="ARBA" id="ARBA00022989"/>
    </source>
</evidence>
<name>B2IIG4_BEII9</name>
<evidence type="ECO:0000256" key="2">
    <source>
        <dbReference type="ARBA" id="ARBA00005774"/>
    </source>
</evidence>
<dbReference type="Pfam" id="PF03350">
    <property type="entry name" value="UPF0114"/>
    <property type="match status" value="1"/>
</dbReference>
<dbReference type="Proteomes" id="UP000001695">
    <property type="component" value="Chromosome"/>
</dbReference>
<evidence type="ECO:0000256" key="1">
    <source>
        <dbReference type="ARBA" id="ARBA00004651"/>
    </source>
</evidence>
<organism evidence="8 9">
    <name type="scientific">Beijerinckia indica subsp. indica (strain ATCC 9039 / DSM 1715 / NCIMB 8712)</name>
    <dbReference type="NCBI Taxonomy" id="395963"/>
    <lineage>
        <taxon>Bacteria</taxon>
        <taxon>Pseudomonadati</taxon>
        <taxon>Pseudomonadota</taxon>
        <taxon>Alphaproteobacteria</taxon>
        <taxon>Hyphomicrobiales</taxon>
        <taxon>Beijerinckiaceae</taxon>
        <taxon>Beijerinckia</taxon>
    </lineage>
</organism>
<accession>B2IIG4</accession>
<dbReference type="AlphaFoldDB" id="B2IIG4"/>
<feature type="transmembrane region" description="Helical" evidence="7">
    <location>
        <begin position="62"/>
        <end position="87"/>
    </location>
</feature>
<comment type="similarity">
    <text evidence="2 7">Belongs to the UPF0114 family.</text>
</comment>
<dbReference type="PANTHER" id="PTHR38596:SF1">
    <property type="entry name" value="UPF0114 PROTEIN YQHA"/>
    <property type="match status" value="1"/>
</dbReference>
<keyword evidence="5 7" id="KW-1133">Transmembrane helix</keyword>
<gene>
    <name evidence="8" type="ordered locus">Bind_2512</name>
</gene>
<dbReference type="eggNOG" id="COG2862">
    <property type="taxonomic scope" value="Bacteria"/>
</dbReference>
<dbReference type="EMBL" id="CP001016">
    <property type="protein sequence ID" value="ACB96117.1"/>
    <property type="molecule type" value="Genomic_DNA"/>
</dbReference>
<dbReference type="HOGENOM" id="CLU_097887_0_0_5"/>
<evidence type="ECO:0000256" key="3">
    <source>
        <dbReference type="ARBA" id="ARBA00022475"/>
    </source>
</evidence>
<reference evidence="9" key="1">
    <citation type="submission" date="2008-03" db="EMBL/GenBank/DDBJ databases">
        <title>Complete sequence of chromosome of Beijerinckia indica subsp. indica ATCC 9039.</title>
        <authorList>
            <consortium name="US DOE Joint Genome Institute"/>
            <person name="Copeland A."/>
            <person name="Lucas S."/>
            <person name="Lapidus A."/>
            <person name="Glavina del Rio T."/>
            <person name="Dalin E."/>
            <person name="Tice H."/>
            <person name="Bruce D."/>
            <person name="Goodwin L."/>
            <person name="Pitluck S."/>
            <person name="LaButti K."/>
            <person name="Schmutz J."/>
            <person name="Larimer F."/>
            <person name="Land M."/>
            <person name="Hauser L."/>
            <person name="Kyrpides N."/>
            <person name="Mikhailova N."/>
            <person name="Dunfield P.F."/>
            <person name="Dedysh S.N."/>
            <person name="Liesack W."/>
            <person name="Saw J.H."/>
            <person name="Alam M."/>
            <person name="Chen Y."/>
            <person name="Murrell J.C."/>
            <person name="Richardson P."/>
        </authorList>
    </citation>
    <scope>NUCLEOTIDE SEQUENCE [LARGE SCALE GENOMIC DNA]</scope>
    <source>
        <strain evidence="9">ATCC 9039 / DSM 1715 / NCIMB 8712</strain>
    </source>
</reference>
<dbReference type="InterPro" id="IPR020761">
    <property type="entry name" value="UPF0114_bac"/>
</dbReference>
<reference evidence="8 9" key="2">
    <citation type="journal article" date="2010" name="J. Bacteriol.">
        <title>Complete genome sequence of Beijerinckia indica subsp. indica.</title>
        <authorList>
            <person name="Tamas I."/>
            <person name="Dedysh S.N."/>
            <person name="Liesack W."/>
            <person name="Stott M.B."/>
            <person name="Alam M."/>
            <person name="Murrell J.C."/>
            <person name="Dunfield P.F."/>
        </authorList>
    </citation>
    <scope>NUCLEOTIDE SEQUENCE [LARGE SCALE GENOMIC DNA]</scope>
    <source>
        <strain evidence="9">ATCC 9039 / DSM 1715 / NCIMB 8712</strain>
    </source>
</reference>
<protein>
    <recommendedName>
        <fullName evidence="7">UPF0114 protein Bind_2512</fullName>
    </recommendedName>
</protein>
<keyword evidence="4 7" id="KW-0812">Transmembrane</keyword>
<evidence type="ECO:0000313" key="9">
    <source>
        <dbReference type="Proteomes" id="UP000001695"/>
    </source>
</evidence>
<evidence type="ECO:0000256" key="6">
    <source>
        <dbReference type="ARBA" id="ARBA00023136"/>
    </source>
</evidence>
<keyword evidence="9" id="KW-1185">Reference proteome</keyword>
<proteinExistence type="inferred from homology"/>
<keyword evidence="3 7" id="KW-1003">Cell membrane</keyword>
<feature type="transmembrane region" description="Helical" evidence="7">
    <location>
        <begin position="20"/>
        <end position="41"/>
    </location>
</feature>
<evidence type="ECO:0000256" key="7">
    <source>
        <dbReference type="HAMAP-Rule" id="MF_00143"/>
    </source>
</evidence>
<dbReference type="PANTHER" id="PTHR38596">
    <property type="entry name" value="UPF0114 PROTEIN YQHA"/>
    <property type="match status" value="1"/>
</dbReference>
<sequence length="176" mass="19070">MILDATILKLRENMGQVMFATRWIVAPIYIGLIGALCLIAIKFAQALFSSIPIIFSMSSNQAILIVLTLVDLSLVANLVVIVMVAGWQNFVGPLPLLHLDKGERPHGLQAVGFNNVKLKLISSTSAIAVIHLLETYSHIEDIPRADAFLQLAILISIPSVGVLLAWMDRISGSESA</sequence>
<dbReference type="HAMAP" id="MF_00143">
    <property type="entry name" value="UPF0114"/>
    <property type="match status" value="1"/>
</dbReference>
<dbReference type="KEGG" id="bid:Bind_2512"/>